<keyword evidence="7" id="KW-1185">Reference proteome</keyword>
<evidence type="ECO:0000256" key="3">
    <source>
        <dbReference type="ARBA" id="ARBA00022692"/>
    </source>
</evidence>
<dbReference type="SUPFAM" id="SSF81321">
    <property type="entry name" value="Family A G protein-coupled receptor-like"/>
    <property type="match status" value="1"/>
</dbReference>
<comment type="similarity">
    <text evidence="2">Belongs to the archaeal/bacterial/fungal opsin family.</text>
</comment>
<dbReference type="Proteomes" id="UP000256305">
    <property type="component" value="Unassembled WGS sequence"/>
</dbReference>
<organism evidence="6 7">
    <name type="scientific">Halobacillus trueperi</name>
    <dbReference type="NCBI Taxonomy" id="156205"/>
    <lineage>
        <taxon>Bacteria</taxon>
        <taxon>Bacillati</taxon>
        <taxon>Bacillota</taxon>
        <taxon>Bacilli</taxon>
        <taxon>Bacillales</taxon>
        <taxon>Bacillaceae</taxon>
        <taxon>Halobacillus</taxon>
    </lineage>
</organism>
<dbReference type="Pfam" id="PF01036">
    <property type="entry name" value="Bac_rhodopsin"/>
    <property type="match status" value="1"/>
</dbReference>
<dbReference type="EMBL" id="QUAE01000004">
    <property type="protein sequence ID" value="REJ09916.1"/>
    <property type="molecule type" value="Genomic_DNA"/>
</dbReference>
<dbReference type="GO" id="GO:0016020">
    <property type="term" value="C:membrane"/>
    <property type="evidence" value="ECO:0007669"/>
    <property type="project" value="UniProtKB-SubCell"/>
</dbReference>
<evidence type="ECO:0000256" key="4">
    <source>
        <dbReference type="ARBA" id="ARBA00022989"/>
    </source>
</evidence>
<gene>
    <name evidence="6" type="ORF">DYE48_07350</name>
</gene>
<reference evidence="6 7" key="1">
    <citation type="submission" date="2018-08" db="EMBL/GenBank/DDBJ databases">
        <title>Genome sequence of Halobacillus trueperi KCTC 3686.</title>
        <authorList>
            <person name="Cho K.H."/>
            <person name="Kwak M.-J."/>
            <person name="Kim B.-Y."/>
            <person name="Chun J."/>
        </authorList>
    </citation>
    <scope>NUCLEOTIDE SEQUENCE [LARGE SCALE GENOMIC DNA]</scope>
    <source>
        <strain evidence="6 7">KCTC 3686</strain>
    </source>
</reference>
<dbReference type="AlphaFoldDB" id="A0A3E0JAE0"/>
<name>A0A3E0JAE0_9BACI</name>
<accession>A0A3E0JAE0</accession>
<evidence type="ECO:0000313" key="7">
    <source>
        <dbReference type="Proteomes" id="UP000256305"/>
    </source>
</evidence>
<dbReference type="Gene3D" id="4.10.290.10">
    <property type="entry name" value="Bacteriorhodopsin Fragment"/>
    <property type="match status" value="1"/>
</dbReference>
<dbReference type="RefSeq" id="WP_115823067.1">
    <property type="nucleotide sequence ID" value="NZ_QUAE01000004.1"/>
</dbReference>
<comment type="subcellular location">
    <subcellularLocation>
        <location evidence="1">Membrane</location>
        <topology evidence="1">Multi-pass membrane protein</topology>
    </subcellularLocation>
</comment>
<dbReference type="InterPro" id="IPR001425">
    <property type="entry name" value="Arc/bac/fun_rhodopsins"/>
</dbReference>
<evidence type="ECO:0000313" key="6">
    <source>
        <dbReference type="EMBL" id="REJ09916.1"/>
    </source>
</evidence>
<proteinExistence type="inferred from homology"/>
<evidence type="ECO:0000256" key="2">
    <source>
        <dbReference type="ARBA" id="ARBA00008130"/>
    </source>
</evidence>
<keyword evidence="5" id="KW-0472">Membrane</keyword>
<comment type="caution">
    <text evidence="6">The sequence shown here is derived from an EMBL/GenBank/DDBJ whole genome shotgun (WGS) entry which is preliminary data.</text>
</comment>
<sequence>MTAFWVCYPTAWIIGPSGVGWTQQATETTAFIFLPILSKIGFSLLDLGRLRRLNLPSVDG</sequence>
<evidence type="ECO:0000256" key="5">
    <source>
        <dbReference type="ARBA" id="ARBA00023136"/>
    </source>
</evidence>
<keyword evidence="3" id="KW-0812">Transmembrane</keyword>
<protein>
    <submittedName>
        <fullName evidence="6">Uncharacterized protein</fullName>
    </submittedName>
</protein>
<evidence type="ECO:0000256" key="1">
    <source>
        <dbReference type="ARBA" id="ARBA00004141"/>
    </source>
</evidence>
<keyword evidence="4" id="KW-1133">Transmembrane helix</keyword>